<dbReference type="Proteomes" id="UP000507222">
    <property type="component" value="Unassembled WGS sequence"/>
</dbReference>
<gene>
    <name evidence="2" type="ORF">CURHAP_LOCUS41813</name>
</gene>
<feature type="region of interest" description="Disordered" evidence="1">
    <location>
        <begin position="77"/>
        <end position="99"/>
    </location>
</feature>
<evidence type="ECO:0000256" key="1">
    <source>
        <dbReference type="SAM" id="MobiDB-lite"/>
    </source>
</evidence>
<dbReference type="AlphaFoldDB" id="A0A6J5VCC0"/>
<sequence>MQSSICKNRFVSCFFGARSWVVDNGALYLDLSNGVDISGFSINCYAATNGIQDHAKLATKAIGMTVYFTQAGMLEDGGGEPSSSRFFSVGTPSSKWQES</sequence>
<accession>A0A6J5VCC0</accession>
<evidence type="ECO:0000313" key="3">
    <source>
        <dbReference type="Proteomes" id="UP000507222"/>
    </source>
</evidence>
<evidence type="ECO:0000313" key="2">
    <source>
        <dbReference type="EMBL" id="CAB4285842.1"/>
    </source>
</evidence>
<feature type="compositionally biased region" description="Polar residues" evidence="1">
    <location>
        <begin position="81"/>
        <end position="99"/>
    </location>
</feature>
<name>A0A6J5VCC0_PRUAR</name>
<proteinExistence type="predicted"/>
<reference evidence="2 3" key="1">
    <citation type="submission" date="2020-05" db="EMBL/GenBank/DDBJ databases">
        <authorList>
            <person name="Campoy J."/>
            <person name="Schneeberger K."/>
            <person name="Spophaly S."/>
        </authorList>
    </citation>
    <scope>NUCLEOTIDE SEQUENCE [LARGE SCALE GENOMIC DNA]</scope>
    <source>
        <strain evidence="2">PruArmRojPasFocal</strain>
    </source>
</reference>
<dbReference type="EMBL" id="CAEKDK010000007">
    <property type="protein sequence ID" value="CAB4285842.1"/>
    <property type="molecule type" value="Genomic_DNA"/>
</dbReference>
<protein>
    <submittedName>
        <fullName evidence="2">Uncharacterized protein</fullName>
    </submittedName>
</protein>
<organism evidence="2 3">
    <name type="scientific">Prunus armeniaca</name>
    <name type="common">Apricot</name>
    <name type="synonym">Armeniaca vulgaris</name>
    <dbReference type="NCBI Taxonomy" id="36596"/>
    <lineage>
        <taxon>Eukaryota</taxon>
        <taxon>Viridiplantae</taxon>
        <taxon>Streptophyta</taxon>
        <taxon>Embryophyta</taxon>
        <taxon>Tracheophyta</taxon>
        <taxon>Spermatophyta</taxon>
        <taxon>Magnoliopsida</taxon>
        <taxon>eudicotyledons</taxon>
        <taxon>Gunneridae</taxon>
        <taxon>Pentapetalae</taxon>
        <taxon>rosids</taxon>
        <taxon>fabids</taxon>
        <taxon>Rosales</taxon>
        <taxon>Rosaceae</taxon>
        <taxon>Amygdaloideae</taxon>
        <taxon>Amygdaleae</taxon>
        <taxon>Prunus</taxon>
    </lineage>
</organism>